<evidence type="ECO:0000256" key="1">
    <source>
        <dbReference type="SAM" id="Coils"/>
    </source>
</evidence>
<name>A0A1R1PCH5_ZANCU</name>
<evidence type="ECO:0000313" key="5">
    <source>
        <dbReference type="Proteomes" id="UP000188320"/>
    </source>
</evidence>
<organism evidence="3 5">
    <name type="scientific">Zancudomyces culisetae</name>
    <name type="common">Gut fungus</name>
    <name type="synonym">Smittium culisetae</name>
    <dbReference type="NCBI Taxonomy" id="1213189"/>
    <lineage>
        <taxon>Eukaryota</taxon>
        <taxon>Fungi</taxon>
        <taxon>Fungi incertae sedis</taxon>
        <taxon>Zoopagomycota</taxon>
        <taxon>Kickxellomycotina</taxon>
        <taxon>Harpellomycetes</taxon>
        <taxon>Harpellales</taxon>
        <taxon>Legeriomycetaceae</taxon>
        <taxon>Zancudomyces</taxon>
    </lineage>
</organism>
<accession>A0A1R1PCH5</accession>
<reference evidence="5" key="2">
    <citation type="submission" date="2017-01" db="EMBL/GenBank/DDBJ databases">
        <authorList>
            <person name="Wang Y."/>
            <person name="White M."/>
            <person name="Kvist S."/>
            <person name="Moncalvo J.-M."/>
        </authorList>
    </citation>
    <scope>NUCLEOTIDE SEQUENCE [LARGE SCALE GENOMIC DNA]</scope>
    <source>
        <strain evidence="5">COL-18-3</strain>
    </source>
</reference>
<evidence type="ECO:0000313" key="3">
    <source>
        <dbReference type="EMBL" id="OMH78641.1"/>
    </source>
</evidence>
<evidence type="ECO:0000313" key="4">
    <source>
        <dbReference type="EMBL" id="OMH82451.1"/>
    </source>
</evidence>
<sequence>MALKKELKEVQSMLDGMKELDDELEDDELERKCLIKTLELEVKVCIDDLAATMEEIELIKHFEKIKVNTGDEQANKEEKVDSTWRLDGGLHGKKLLDGKGKPLKTFTLTNDRKTITKNVFRPGYSLPTKTIDEFLEDEFKRGGVITSSKILIHKCVIPHSNGPEIDPDEDDNDEELKDNDAELYKQRNWDDFKDDTPRGSGNRTNHG</sequence>
<reference evidence="3" key="1">
    <citation type="submission" date="2017-01" db="EMBL/GenBank/DDBJ databases">
        <authorList>
            <person name="Mah S.A."/>
            <person name="Swanson W.J."/>
            <person name="Moy G.W."/>
            <person name="Vacquier V.D."/>
        </authorList>
    </citation>
    <scope>NUCLEOTIDE SEQUENCE [LARGE SCALE GENOMIC DNA]</scope>
    <source>
        <strain evidence="3">COL-18-3</strain>
    </source>
</reference>
<proteinExistence type="predicted"/>
<dbReference type="Gene3D" id="1.25.40.540">
    <property type="entry name" value="TAP42-like family"/>
    <property type="match status" value="1"/>
</dbReference>
<dbReference type="PANTHER" id="PTHR10933:SF9">
    <property type="entry name" value="IMMUNOGLOBULIN-BINDING PROTEIN 1"/>
    <property type="match status" value="1"/>
</dbReference>
<dbReference type="EMBL" id="LSSK01000660">
    <property type="protein sequence ID" value="OMH82451.1"/>
    <property type="molecule type" value="Genomic_DNA"/>
</dbReference>
<dbReference type="GO" id="GO:0005829">
    <property type="term" value="C:cytosol"/>
    <property type="evidence" value="ECO:0007669"/>
    <property type="project" value="TreeGrafter"/>
</dbReference>
<dbReference type="GO" id="GO:0051721">
    <property type="term" value="F:protein phosphatase 2A binding"/>
    <property type="evidence" value="ECO:0007669"/>
    <property type="project" value="TreeGrafter"/>
</dbReference>
<keyword evidence="5" id="KW-1185">Reference proteome</keyword>
<feature type="coiled-coil region" evidence="1">
    <location>
        <begin position="3"/>
        <end position="37"/>
    </location>
</feature>
<evidence type="ECO:0000256" key="2">
    <source>
        <dbReference type="SAM" id="MobiDB-lite"/>
    </source>
</evidence>
<dbReference type="EMBL" id="LSSK01001872">
    <property type="protein sequence ID" value="OMH78641.1"/>
    <property type="molecule type" value="Genomic_DNA"/>
</dbReference>
<dbReference type="GO" id="GO:0035303">
    <property type="term" value="P:regulation of dephosphorylation"/>
    <property type="evidence" value="ECO:0007669"/>
    <property type="project" value="TreeGrafter"/>
</dbReference>
<dbReference type="Proteomes" id="UP000188320">
    <property type="component" value="Unassembled WGS sequence"/>
</dbReference>
<dbReference type="GO" id="GO:0009966">
    <property type="term" value="P:regulation of signal transduction"/>
    <property type="evidence" value="ECO:0007669"/>
    <property type="project" value="InterPro"/>
</dbReference>
<dbReference type="InterPro" id="IPR038511">
    <property type="entry name" value="TAP42/TAP46-like_sf"/>
</dbReference>
<dbReference type="OrthoDB" id="10261753at2759"/>
<dbReference type="Pfam" id="PF04177">
    <property type="entry name" value="TAP42"/>
    <property type="match status" value="1"/>
</dbReference>
<dbReference type="InterPro" id="IPR007304">
    <property type="entry name" value="TAP46-like"/>
</dbReference>
<protein>
    <submittedName>
        <fullName evidence="3">Uncharacterized protein</fullName>
    </submittedName>
</protein>
<feature type="compositionally biased region" description="Acidic residues" evidence="2">
    <location>
        <begin position="165"/>
        <end position="177"/>
    </location>
</feature>
<comment type="caution">
    <text evidence="3">The sequence shown here is derived from an EMBL/GenBank/DDBJ whole genome shotgun (WGS) entry which is preliminary data.</text>
</comment>
<keyword evidence="1" id="KW-0175">Coiled coil</keyword>
<gene>
    <name evidence="4" type="ORF">AX774_g4066</name>
    <name evidence="3" type="ORF">AX774_g7973</name>
</gene>
<dbReference type="PANTHER" id="PTHR10933">
    <property type="entry name" value="IMMUNOGLOBULIN-BINDING PROTEIN 1"/>
    <property type="match status" value="1"/>
</dbReference>
<feature type="region of interest" description="Disordered" evidence="2">
    <location>
        <begin position="158"/>
        <end position="207"/>
    </location>
</feature>
<feature type="compositionally biased region" description="Basic and acidic residues" evidence="2">
    <location>
        <begin position="178"/>
        <end position="197"/>
    </location>
</feature>
<dbReference type="AlphaFoldDB" id="A0A1R1PCH5"/>